<dbReference type="GO" id="GO:0005886">
    <property type="term" value="C:plasma membrane"/>
    <property type="evidence" value="ECO:0007669"/>
    <property type="project" value="TreeGrafter"/>
</dbReference>
<feature type="binding site" evidence="11">
    <location>
        <position position="507"/>
    </location>
    <ligand>
        <name>Zn(2+)</name>
        <dbReference type="ChEBI" id="CHEBI:29105"/>
        <label>2</label>
        <note>catalytic</note>
    </ligand>
</feature>
<evidence type="ECO:0000256" key="9">
    <source>
        <dbReference type="PIRSR" id="PIRSR601548-3"/>
    </source>
</evidence>
<dbReference type="PANTHER" id="PTHR10514">
    <property type="entry name" value="ANGIOTENSIN-CONVERTING ENZYME"/>
    <property type="match status" value="1"/>
</dbReference>
<feature type="active site" description="Proton donor 2" evidence="7">
    <location>
        <position position="637"/>
    </location>
</feature>
<keyword evidence="13" id="KW-0645">Protease</keyword>
<accession>A0AAN8SDR9</accession>
<reference evidence="15 16" key="1">
    <citation type="submission" date="2023-10" db="EMBL/GenBank/DDBJ databases">
        <title>Genomes of two closely related lineages of the louse Polyplax serrata with different host specificities.</title>
        <authorList>
            <person name="Martinu J."/>
            <person name="Tarabai H."/>
            <person name="Stefka J."/>
            <person name="Hypsa V."/>
        </authorList>
    </citation>
    <scope>NUCLEOTIDE SEQUENCE [LARGE SCALE GENOMIC DNA]</scope>
    <source>
        <strain evidence="15">HR10_N</strain>
    </source>
</reference>
<feature type="binding site" evidence="11">
    <location>
        <position position="535"/>
    </location>
    <ligand>
        <name>Zn(2+)</name>
        <dbReference type="ChEBI" id="CHEBI:29105"/>
        <label>2</label>
        <note>catalytic</note>
    </ligand>
</feature>
<dbReference type="SUPFAM" id="SSF55486">
    <property type="entry name" value="Metalloproteases ('zincins'), catalytic domain"/>
    <property type="match status" value="1"/>
</dbReference>
<sequence>MKITEIKMTASSFIVFLLTKTIFIFVVCVPVGHCEPEPQFSPQEQINSNPYFLPSDYTGTQYNYQNAYYAQQPMNYYVNTQNYTTEQYNPSTRYDPTSSQYYSNSGLSGNLQDGTNPGNFISSNGAGQPSQADLVQQHQIAAILANLEGVGSDQCSANVYAQWEYETNVNDVTQLNALAAQQQYAAFERDVSQVLGQIKYSRYYDSNLWRHLRYLSMVGAAALPIDEYERVSSLRTVDHQAKGFGNYTYVHVMCVQYNRLISEMVAVYNQASICAYNEPFRCQLHLNPDLTLIMARSRDWDELQHTWVEWRRQTGQYVKDLYDQMVDLTNEAAKLNNFTNAAEMWNFPYESPNLEQDIEDVWAQISPLYEQLHAYVRRKLRDLYGPEKISKRAPLPSHILGNMWAQSWVNILDVTLPYPGKNLLDVTPNMQAQGYTPLTMLQLAEEFFLSMNMSAMPPEFWASSIITEIPGRVLNCQASAWDFCNRRDYRLKMCASVNMKDFASMHHEMAHVQYFLSYKDQPKVFREGANPGFHEAIGEVIALSAAGPAHLQKIGLVQTSIDEVPLDINYLFSLAMDKLPFLPYAYVMDKWRWDIFRRVITKDQFNCHWHSLRERYLGVKPPLLRSEFDFDPGSKYHIPANIPYIRSPKPVSTPTFK</sequence>
<evidence type="ECO:0000256" key="12">
    <source>
        <dbReference type="PROSITE-ProRule" id="PRU01355"/>
    </source>
</evidence>
<dbReference type="Pfam" id="PF01401">
    <property type="entry name" value="Peptidase_M2"/>
    <property type="match status" value="2"/>
</dbReference>
<keyword evidence="3 10" id="KW-1015">Disulfide bond</keyword>
<feature type="glycosylation site" description="N-linked (GlcNAc...) asparagine; partial" evidence="6">
    <location>
        <position position="277"/>
    </location>
</feature>
<feature type="transmembrane region" description="Helical" evidence="14">
    <location>
        <begin position="12"/>
        <end position="32"/>
    </location>
</feature>
<evidence type="ECO:0000256" key="10">
    <source>
        <dbReference type="PIRSR" id="PIRSR601548-4"/>
    </source>
</evidence>
<proteinExistence type="inferred from homology"/>
<feature type="active site" description="Proton acceptor 1" evidence="5">
    <location>
        <position position="508"/>
    </location>
</feature>
<dbReference type="Gene3D" id="1.10.1370.30">
    <property type="match status" value="1"/>
</dbReference>
<keyword evidence="14" id="KW-0812">Transmembrane</keyword>
<evidence type="ECO:0000256" key="2">
    <source>
        <dbReference type="ARBA" id="ARBA00022729"/>
    </source>
</evidence>
<keyword evidence="9 13" id="KW-0862">Zinc</keyword>
<dbReference type="AlphaFoldDB" id="A0AAN8SDR9"/>
<comment type="cofactor">
    <cofactor evidence="13">
        <name>Zn(2+)</name>
        <dbReference type="ChEBI" id="CHEBI:29105"/>
    </cofactor>
    <text evidence="13">Binds 2 Zn(2+) ions per subunit.</text>
</comment>
<keyword evidence="13" id="KW-0378">Hydrolase</keyword>
<evidence type="ECO:0000256" key="13">
    <source>
        <dbReference type="RuleBase" id="RU361144"/>
    </source>
</evidence>
<dbReference type="PANTHER" id="PTHR10514:SF40">
    <property type="entry name" value="ANGIOTENSIN-CONVERTING ENZYME"/>
    <property type="match status" value="1"/>
</dbReference>
<dbReference type="GO" id="GO:0004180">
    <property type="term" value="F:carboxypeptidase activity"/>
    <property type="evidence" value="ECO:0007669"/>
    <property type="project" value="UniProtKB-KW"/>
</dbReference>
<comment type="similarity">
    <text evidence="1 12 13">Belongs to the peptidase M2 family.</text>
</comment>
<organism evidence="15 16">
    <name type="scientific">Polyplax serrata</name>
    <name type="common">Common mouse louse</name>
    <dbReference type="NCBI Taxonomy" id="468196"/>
    <lineage>
        <taxon>Eukaryota</taxon>
        <taxon>Metazoa</taxon>
        <taxon>Ecdysozoa</taxon>
        <taxon>Arthropoda</taxon>
        <taxon>Hexapoda</taxon>
        <taxon>Insecta</taxon>
        <taxon>Pterygota</taxon>
        <taxon>Neoptera</taxon>
        <taxon>Paraneoptera</taxon>
        <taxon>Psocodea</taxon>
        <taxon>Troctomorpha</taxon>
        <taxon>Phthiraptera</taxon>
        <taxon>Anoplura</taxon>
        <taxon>Polyplacidae</taxon>
        <taxon>Polyplax</taxon>
    </lineage>
</organism>
<evidence type="ECO:0000256" key="8">
    <source>
        <dbReference type="PIRSR" id="PIRSR601548-2"/>
    </source>
</evidence>
<evidence type="ECO:0000313" key="15">
    <source>
        <dbReference type="EMBL" id="KAK6644459.1"/>
    </source>
</evidence>
<keyword evidence="4 6" id="KW-0325">Glycoprotein</keyword>
<feature type="binding site" evidence="9">
    <location>
        <position position="535"/>
    </location>
    <ligand>
        <name>Zn(2+)</name>
        <dbReference type="ChEBI" id="CHEBI:29105"/>
        <label>1</label>
        <note>catalytic</note>
    </ligand>
</feature>
<dbReference type="GO" id="GO:0008241">
    <property type="term" value="F:peptidyl-dipeptidase activity"/>
    <property type="evidence" value="ECO:0007669"/>
    <property type="project" value="InterPro"/>
</dbReference>
<evidence type="ECO:0000256" key="14">
    <source>
        <dbReference type="SAM" id="Phobius"/>
    </source>
</evidence>
<dbReference type="Proteomes" id="UP001372834">
    <property type="component" value="Unassembled WGS sequence"/>
</dbReference>
<name>A0AAN8SDR9_POLSC</name>
<dbReference type="GO" id="GO:0008237">
    <property type="term" value="F:metallopeptidase activity"/>
    <property type="evidence" value="ECO:0007669"/>
    <property type="project" value="UniProtKB-KW"/>
</dbReference>
<keyword evidence="13" id="KW-0482">Metalloprotease</keyword>
<feature type="active site" description="Proton donor 1" evidence="5">
    <location>
        <position position="637"/>
    </location>
</feature>
<feature type="binding site" evidence="9">
    <location>
        <position position="511"/>
    </location>
    <ligand>
        <name>Zn(2+)</name>
        <dbReference type="ChEBI" id="CHEBI:29105"/>
        <label>1</label>
        <note>catalytic</note>
    </ligand>
</feature>
<comment type="caution">
    <text evidence="12">Lacks conserved residue(s) required for the propagation of feature annotation.</text>
</comment>
<dbReference type="EC" id="3.4.-.-" evidence="13"/>
<evidence type="ECO:0000256" key="4">
    <source>
        <dbReference type="ARBA" id="ARBA00023180"/>
    </source>
</evidence>
<dbReference type="PROSITE" id="PS52011">
    <property type="entry name" value="PEPTIDASE_M2"/>
    <property type="match status" value="1"/>
</dbReference>
<dbReference type="GO" id="GO:0006508">
    <property type="term" value="P:proteolysis"/>
    <property type="evidence" value="ECO:0007669"/>
    <property type="project" value="UniProtKB-KW"/>
</dbReference>
<protein>
    <recommendedName>
        <fullName evidence="13">Angiotensin-converting enzyme</fullName>
        <ecNumber evidence="13">3.4.-.-</ecNumber>
    </recommendedName>
</protein>
<feature type="disulfide bond" evidence="10 12">
    <location>
        <begin position="274"/>
        <end position="282"/>
    </location>
</feature>
<evidence type="ECO:0000256" key="6">
    <source>
        <dbReference type="PIRSR" id="PIRSR601548-10"/>
    </source>
</evidence>
<comment type="caution">
    <text evidence="15">The sequence shown here is derived from an EMBL/GenBank/DDBJ whole genome shotgun (WGS) entry which is preliminary data.</text>
</comment>
<dbReference type="CDD" id="cd06461">
    <property type="entry name" value="M2_ACE"/>
    <property type="match status" value="1"/>
</dbReference>
<feature type="binding site" evidence="8">
    <location>
        <position position="349"/>
    </location>
    <ligand>
        <name>chloride</name>
        <dbReference type="ChEBI" id="CHEBI:17996"/>
        <label>1</label>
    </ligand>
</feature>
<evidence type="ECO:0000256" key="3">
    <source>
        <dbReference type="ARBA" id="ARBA00023157"/>
    </source>
</evidence>
<feature type="binding site" evidence="8">
    <location>
        <position position="646"/>
    </location>
    <ligand>
        <name>chloride</name>
        <dbReference type="ChEBI" id="CHEBI:17996"/>
        <label>1</label>
    </ligand>
</feature>
<keyword evidence="14" id="KW-0472">Membrane</keyword>
<dbReference type="EMBL" id="JAWJWE010000001">
    <property type="protein sequence ID" value="KAK6644459.1"/>
    <property type="molecule type" value="Genomic_DNA"/>
</dbReference>
<dbReference type="PRINTS" id="PR00791">
    <property type="entry name" value="PEPDIPTASEA"/>
</dbReference>
<gene>
    <name evidence="15" type="ORF">RUM43_000726</name>
</gene>
<feature type="binding site" evidence="9">
    <location>
        <position position="507"/>
    </location>
    <ligand>
        <name>Zn(2+)</name>
        <dbReference type="ChEBI" id="CHEBI:29105"/>
        <label>1</label>
        <note>catalytic</note>
    </ligand>
</feature>
<keyword evidence="14" id="KW-1133">Transmembrane helix</keyword>
<evidence type="ECO:0000313" key="16">
    <source>
        <dbReference type="Proteomes" id="UP001372834"/>
    </source>
</evidence>
<keyword evidence="2" id="KW-0732">Signal</keyword>
<feature type="active site" description="Proton acceptor 2" evidence="7">
    <location>
        <position position="508"/>
    </location>
</feature>
<keyword evidence="13" id="KW-0121">Carboxypeptidase</keyword>
<dbReference type="InterPro" id="IPR001548">
    <property type="entry name" value="Peptidase_M2"/>
</dbReference>
<keyword evidence="9 13" id="KW-0479">Metal-binding</keyword>
<feature type="binding site" evidence="11">
    <location>
        <position position="511"/>
    </location>
    <ligand>
        <name>Zn(2+)</name>
        <dbReference type="ChEBI" id="CHEBI:29105"/>
        <label>2</label>
        <note>catalytic</note>
    </ligand>
</feature>
<dbReference type="GO" id="GO:0046872">
    <property type="term" value="F:metal ion binding"/>
    <property type="evidence" value="ECO:0007669"/>
    <property type="project" value="UniProtKB-KW"/>
</dbReference>
<evidence type="ECO:0000256" key="7">
    <source>
        <dbReference type="PIRSR" id="PIRSR601548-11"/>
    </source>
</evidence>
<evidence type="ECO:0000256" key="5">
    <source>
        <dbReference type="PIRSR" id="PIRSR601548-1"/>
    </source>
</evidence>
<feature type="disulfide bond" evidence="10 12">
    <location>
        <begin position="476"/>
        <end position="494"/>
    </location>
</feature>
<evidence type="ECO:0000256" key="1">
    <source>
        <dbReference type="ARBA" id="ARBA00008139"/>
    </source>
</evidence>
<evidence type="ECO:0000256" key="11">
    <source>
        <dbReference type="PIRSR" id="PIRSR601548-8"/>
    </source>
</evidence>